<keyword evidence="2" id="KW-0560">Oxidoreductase</keyword>
<comment type="caution">
    <text evidence="3">The sequence shown here is derived from an EMBL/GenBank/DDBJ whole genome shotgun (WGS) entry which is preliminary data.</text>
</comment>
<organism evidence="3 4">
    <name type="scientific">Frankia umida</name>
    <dbReference type="NCBI Taxonomy" id="573489"/>
    <lineage>
        <taxon>Bacteria</taxon>
        <taxon>Bacillati</taxon>
        <taxon>Actinomycetota</taxon>
        <taxon>Actinomycetes</taxon>
        <taxon>Frankiales</taxon>
        <taxon>Frankiaceae</taxon>
        <taxon>Frankia</taxon>
    </lineage>
</organism>
<dbReference type="PROSITE" id="PS00086">
    <property type="entry name" value="CYTOCHROME_P450"/>
    <property type="match status" value="1"/>
</dbReference>
<dbReference type="Proteomes" id="UP001201873">
    <property type="component" value="Unassembled WGS sequence"/>
</dbReference>
<accession>A0ABT0K2K3</accession>
<dbReference type="Gene3D" id="1.10.630.10">
    <property type="entry name" value="Cytochrome P450"/>
    <property type="match status" value="1"/>
</dbReference>
<dbReference type="EMBL" id="JALKFT010000025">
    <property type="protein sequence ID" value="MCK9878008.1"/>
    <property type="molecule type" value="Genomic_DNA"/>
</dbReference>
<keyword evidence="4" id="KW-1185">Reference proteome</keyword>
<dbReference type="PRINTS" id="PR00359">
    <property type="entry name" value="BP450"/>
</dbReference>
<name>A0ABT0K2K3_9ACTN</name>
<dbReference type="InterPro" id="IPR002397">
    <property type="entry name" value="Cyt_P450_B"/>
</dbReference>
<keyword evidence="2" id="KW-0503">Monooxygenase</keyword>
<dbReference type="PANTHER" id="PTHR46696">
    <property type="entry name" value="P450, PUTATIVE (EUROFUNG)-RELATED"/>
    <property type="match status" value="1"/>
</dbReference>
<dbReference type="PANTHER" id="PTHR46696:SF4">
    <property type="entry name" value="BIOTIN BIOSYNTHESIS CYTOCHROME P450"/>
    <property type="match status" value="1"/>
</dbReference>
<comment type="similarity">
    <text evidence="1 2">Belongs to the cytochrome P450 family.</text>
</comment>
<dbReference type="InterPro" id="IPR017972">
    <property type="entry name" value="Cyt_P450_CS"/>
</dbReference>
<proteinExistence type="inferred from homology"/>
<dbReference type="CDD" id="cd11033">
    <property type="entry name" value="CYP142-like"/>
    <property type="match status" value="1"/>
</dbReference>
<gene>
    <name evidence="3" type="ORF">MXD59_19900</name>
</gene>
<evidence type="ECO:0000256" key="1">
    <source>
        <dbReference type="ARBA" id="ARBA00010617"/>
    </source>
</evidence>
<dbReference type="InterPro" id="IPR001128">
    <property type="entry name" value="Cyt_P450"/>
</dbReference>
<dbReference type="PRINTS" id="PR00385">
    <property type="entry name" value="P450"/>
</dbReference>
<evidence type="ECO:0000313" key="3">
    <source>
        <dbReference type="EMBL" id="MCK9878008.1"/>
    </source>
</evidence>
<dbReference type="SUPFAM" id="SSF48264">
    <property type="entry name" value="Cytochrome P450"/>
    <property type="match status" value="1"/>
</dbReference>
<keyword evidence="2" id="KW-0408">Iron</keyword>
<dbReference type="RefSeq" id="WP_248826169.1">
    <property type="nucleotide sequence ID" value="NZ_JALKFT010000025.1"/>
</dbReference>
<reference evidence="3 4" key="1">
    <citation type="submission" date="2022-04" db="EMBL/GenBank/DDBJ databases">
        <title>Genome diversity in the genus Frankia.</title>
        <authorList>
            <person name="Carlos-Shanley C."/>
            <person name="Hahn D."/>
        </authorList>
    </citation>
    <scope>NUCLEOTIDE SEQUENCE [LARGE SCALE GENOMIC DNA]</scope>
    <source>
        <strain evidence="3 4">Ag45/Mut15</strain>
    </source>
</reference>
<keyword evidence="2" id="KW-0479">Metal-binding</keyword>
<dbReference type="Pfam" id="PF00067">
    <property type="entry name" value="p450"/>
    <property type="match status" value="1"/>
</dbReference>
<protein>
    <submittedName>
        <fullName evidence="3">Cytochrome P450</fullName>
    </submittedName>
</protein>
<evidence type="ECO:0000256" key="2">
    <source>
        <dbReference type="RuleBase" id="RU000461"/>
    </source>
</evidence>
<evidence type="ECO:0000313" key="4">
    <source>
        <dbReference type="Proteomes" id="UP001201873"/>
    </source>
</evidence>
<sequence length="401" mass="44926">MNVEEAGRVFTTPQAYADEKWLHSATALLRRESPVHWVEAEGFEPFWAITRHADVARISRATDIWLNAPRPALARHSSSAEVPVRTLVQMDAPDHGVYRHLSADWFKPSGVRRLTERVQQLARRYVDRMADLDGECDFAADVAIHFPLYVILSLLGLPENDFPRMLKLTQDMFGAEDVDMTDKNLLETLADFFQYFQGIVSSRRENPSDDLGSAIANATIDGQLIGELEAIGYYVLIATAGHDTTSAAISGGLHALVEHPDQWRRLSDNLDLVPTAVDEMFRWVSPVKQFMRTAAEDTELHGVRIAKGEAVLLSYPSANRDEDVFDEPSRFDIGRTPNKHLAFGIGAHFCLGTHLARLEARALFAELVPRVRSIELAGTPQYMDTLFVGGPKRLPIRYTMT</sequence>
<dbReference type="InterPro" id="IPR036396">
    <property type="entry name" value="Cyt_P450_sf"/>
</dbReference>
<keyword evidence="2" id="KW-0349">Heme</keyword>